<feature type="coiled-coil region" evidence="1">
    <location>
        <begin position="149"/>
        <end position="205"/>
    </location>
</feature>
<sequence length="236" mass="26135">MPAKIPSITIHPLHQNPISKYYYSWHHNPKLMCTSHQNSDLDMNAKEPDNNIKVGGEKFSSPIVPEEVDRLSVTEEATEWEEVIGSIDEKLELIRARISEKLNDIQKTGRSRAEGRRRVAEKVGAASASHIELERELEEACEVEDLERAEMVSEKLAAAEAAKERLLSALRDAEAGCDAVEARMLEVLESQIAAEEEDVSLLEQFAKGNAGSDVSLSNYSGMVLLTANVTSKCEMV</sequence>
<reference evidence="2" key="1">
    <citation type="journal article" date="2023" name="Nat. Commun.">
        <title>Diploid and tetraploid genomes of Acorus and the evolution of monocots.</title>
        <authorList>
            <person name="Ma L."/>
            <person name="Liu K.W."/>
            <person name="Li Z."/>
            <person name="Hsiao Y.Y."/>
            <person name="Qi Y."/>
            <person name="Fu T."/>
            <person name="Tang G.D."/>
            <person name="Zhang D."/>
            <person name="Sun W.H."/>
            <person name="Liu D.K."/>
            <person name="Li Y."/>
            <person name="Chen G.Z."/>
            <person name="Liu X.D."/>
            <person name="Liao X.Y."/>
            <person name="Jiang Y.T."/>
            <person name="Yu X."/>
            <person name="Hao Y."/>
            <person name="Huang J."/>
            <person name="Zhao X.W."/>
            <person name="Ke S."/>
            <person name="Chen Y.Y."/>
            <person name="Wu W.L."/>
            <person name="Hsu J.L."/>
            <person name="Lin Y.F."/>
            <person name="Huang M.D."/>
            <person name="Li C.Y."/>
            <person name="Huang L."/>
            <person name="Wang Z.W."/>
            <person name="Zhao X."/>
            <person name="Zhong W.Y."/>
            <person name="Peng D.H."/>
            <person name="Ahmad S."/>
            <person name="Lan S."/>
            <person name="Zhang J.S."/>
            <person name="Tsai W.C."/>
            <person name="Van de Peer Y."/>
            <person name="Liu Z.J."/>
        </authorList>
    </citation>
    <scope>NUCLEOTIDE SEQUENCE</scope>
    <source>
        <strain evidence="2">SCP</strain>
    </source>
</reference>
<evidence type="ECO:0000256" key="1">
    <source>
        <dbReference type="SAM" id="Coils"/>
    </source>
</evidence>
<accession>A0AAV9AIP1</accession>
<organism evidence="2 3">
    <name type="scientific">Acorus gramineus</name>
    <name type="common">Dwarf sweet flag</name>
    <dbReference type="NCBI Taxonomy" id="55184"/>
    <lineage>
        <taxon>Eukaryota</taxon>
        <taxon>Viridiplantae</taxon>
        <taxon>Streptophyta</taxon>
        <taxon>Embryophyta</taxon>
        <taxon>Tracheophyta</taxon>
        <taxon>Spermatophyta</taxon>
        <taxon>Magnoliopsida</taxon>
        <taxon>Liliopsida</taxon>
        <taxon>Acoraceae</taxon>
        <taxon>Acorus</taxon>
    </lineage>
</organism>
<reference evidence="2" key="2">
    <citation type="submission" date="2023-06" db="EMBL/GenBank/DDBJ databases">
        <authorList>
            <person name="Ma L."/>
            <person name="Liu K.-W."/>
            <person name="Li Z."/>
            <person name="Hsiao Y.-Y."/>
            <person name="Qi Y."/>
            <person name="Fu T."/>
            <person name="Tang G."/>
            <person name="Zhang D."/>
            <person name="Sun W.-H."/>
            <person name="Liu D.-K."/>
            <person name="Li Y."/>
            <person name="Chen G.-Z."/>
            <person name="Liu X.-D."/>
            <person name="Liao X.-Y."/>
            <person name="Jiang Y.-T."/>
            <person name="Yu X."/>
            <person name="Hao Y."/>
            <person name="Huang J."/>
            <person name="Zhao X.-W."/>
            <person name="Ke S."/>
            <person name="Chen Y.-Y."/>
            <person name="Wu W.-L."/>
            <person name="Hsu J.-L."/>
            <person name="Lin Y.-F."/>
            <person name="Huang M.-D."/>
            <person name="Li C.-Y."/>
            <person name="Huang L."/>
            <person name="Wang Z.-W."/>
            <person name="Zhao X."/>
            <person name="Zhong W.-Y."/>
            <person name="Peng D.-H."/>
            <person name="Ahmad S."/>
            <person name="Lan S."/>
            <person name="Zhang J.-S."/>
            <person name="Tsai W.-C."/>
            <person name="Van De Peer Y."/>
            <person name="Liu Z.-J."/>
        </authorList>
    </citation>
    <scope>NUCLEOTIDE SEQUENCE</scope>
    <source>
        <strain evidence="2">SCP</strain>
        <tissue evidence="2">Leaves</tissue>
    </source>
</reference>
<gene>
    <name evidence="2" type="ORF">QJS04_geneDACA021883</name>
</gene>
<dbReference type="PANTHER" id="PTHR38394">
    <property type="entry name" value="NEUROFILAMENT LIGHT PROTEIN"/>
    <property type="match status" value="1"/>
</dbReference>
<name>A0AAV9AIP1_ACOGR</name>
<proteinExistence type="predicted"/>
<dbReference type="AlphaFoldDB" id="A0AAV9AIP1"/>
<dbReference type="Proteomes" id="UP001179952">
    <property type="component" value="Unassembled WGS sequence"/>
</dbReference>
<dbReference type="EMBL" id="JAUJYN010000009">
    <property type="protein sequence ID" value="KAK1264210.1"/>
    <property type="molecule type" value="Genomic_DNA"/>
</dbReference>
<evidence type="ECO:0000313" key="3">
    <source>
        <dbReference type="Proteomes" id="UP001179952"/>
    </source>
</evidence>
<evidence type="ECO:0000313" key="2">
    <source>
        <dbReference type="EMBL" id="KAK1264210.1"/>
    </source>
</evidence>
<keyword evidence="3" id="KW-1185">Reference proteome</keyword>
<comment type="caution">
    <text evidence="2">The sequence shown here is derived from an EMBL/GenBank/DDBJ whole genome shotgun (WGS) entry which is preliminary data.</text>
</comment>
<keyword evidence="1" id="KW-0175">Coiled coil</keyword>
<protein>
    <submittedName>
        <fullName evidence="2">Uncharacterized protein</fullName>
    </submittedName>
</protein>
<dbReference type="PANTHER" id="PTHR38394:SF1">
    <property type="entry name" value="NEUROFILAMENT LIGHT PROTEIN"/>
    <property type="match status" value="1"/>
</dbReference>